<name>A0ABY4RPX0_9BACL</name>
<protein>
    <recommendedName>
        <fullName evidence="2">DnaJ homologue subfamily C member 28 conserved domain-containing protein</fullName>
    </recommendedName>
</protein>
<organism evidence="3 4">
    <name type="scientific">Paenibacillus konkukensis</name>
    <dbReference type="NCBI Taxonomy" id="2020716"/>
    <lineage>
        <taxon>Bacteria</taxon>
        <taxon>Bacillati</taxon>
        <taxon>Bacillota</taxon>
        <taxon>Bacilli</taxon>
        <taxon>Bacillales</taxon>
        <taxon>Paenibacillaceae</taxon>
        <taxon>Paenibacillus</taxon>
    </lineage>
</organism>
<feature type="region of interest" description="Disordered" evidence="1">
    <location>
        <begin position="1"/>
        <end position="22"/>
    </location>
</feature>
<dbReference type="InterPro" id="IPR018961">
    <property type="entry name" value="DnaJ_homolog_subfam-C_membr-28"/>
</dbReference>
<sequence length="167" mass="19494">MAIWNRRKEKPAAEPGQEPSERAHIPLPAETFEDTEVSLSIHRQMQHWADEAYQDFVKKGGLEHLPGIGKPLVVPEGDVFASIMKNAKVKHPWIMLRQEIQQLMEQTIELMEEQVPPELIEEQLRIINDYIKELNLQAPGLSLHRKRVTVNNIREEYRKTYVEPSRK</sequence>
<proteinExistence type="predicted"/>
<reference evidence="3" key="2">
    <citation type="journal article" date="2021" name="J Anim Sci Technol">
        <title>Complete genome sequence of Paenibacillus konkukensis sp. nov. SK3146 as a potential probiotic strain.</title>
        <authorList>
            <person name="Jung H.I."/>
            <person name="Park S."/>
            <person name="Niu K.M."/>
            <person name="Lee S.W."/>
            <person name="Kothari D."/>
            <person name="Yi K.J."/>
            <person name="Kim S.K."/>
        </authorList>
    </citation>
    <scope>NUCLEOTIDE SEQUENCE</scope>
    <source>
        <strain evidence="3">SK3146</strain>
    </source>
</reference>
<keyword evidence="4" id="KW-1185">Reference proteome</keyword>
<dbReference type="Pfam" id="PF09350">
    <property type="entry name" value="DJC28_CD"/>
    <property type="match status" value="1"/>
</dbReference>
<evidence type="ECO:0000259" key="2">
    <source>
        <dbReference type="Pfam" id="PF09350"/>
    </source>
</evidence>
<gene>
    <name evidence="3" type="ORF">SK3146_03386</name>
</gene>
<evidence type="ECO:0000313" key="3">
    <source>
        <dbReference type="EMBL" id="UQZ84153.1"/>
    </source>
</evidence>
<feature type="domain" description="DnaJ homologue subfamily C member 28 conserved" evidence="2">
    <location>
        <begin position="48"/>
        <end position="105"/>
    </location>
</feature>
<dbReference type="Proteomes" id="UP001057134">
    <property type="component" value="Chromosome"/>
</dbReference>
<evidence type="ECO:0000256" key="1">
    <source>
        <dbReference type="SAM" id="MobiDB-lite"/>
    </source>
</evidence>
<reference evidence="3" key="1">
    <citation type="submission" date="2018-02" db="EMBL/GenBank/DDBJ databases">
        <authorList>
            <person name="Kim S.-K."/>
            <person name="Jung H.-I."/>
            <person name="Lee S.-W."/>
        </authorList>
    </citation>
    <scope>NUCLEOTIDE SEQUENCE</scope>
    <source>
        <strain evidence="3">SK3146</strain>
    </source>
</reference>
<dbReference type="RefSeq" id="WP_249866090.1">
    <property type="nucleotide sequence ID" value="NZ_CP027059.1"/>
</dbReference>
<accession>A0ABY4RPX0</accession>
<dbReference type="EMBL" id="CP027059">
    <property type="protein sequence ID" value="UQZ84153.1"/>
    <property type="molecule type" value="Genomic_DNA"/>
</dbReference>
<evidence type="ECO:0000313" key="4">
    <source>
        <dbReference type="Proteomes" id="UP001057134"/>
    </source>
</evidence>